<name>A0AB74VAP1_CLOBE</name>
<protein>
    <recommendedName>
        <fullName evidence="3">Immunity protein 30 domain-containing protein</fullName>
    </recommendedName>
</protein>
<dbReference type="Proteomes" id="UP000679373">
    <property type="component" value="Chromosome"/>
</dbReference>
<dbReference type="RefSeq" id="WP_077869768.1">
    <property type="nucleotide sequence ID" value="NZ_BKAK01000072.1"/>
</dbReference>
<organism evidence="1 2">
    <name type="scientific">Clostridium beijerinckii</name>
    <name type="common">Clostridium MP</name>
    <dbReference type="NCBI Taxonomy" id="1520"/>
    <lineage>
        <taxon>Bacteria</taxon>
        <taxon>Bacillati</taxon>
        <taxon>Bacillota</taxon>
        <taxon>Clostridia</taxon>
        <taxon>Eubacteriales</taxon>
        <taxon>Clostridiaceae</taxon>
        <taxon>Clostridium</taxon>
    </lineage>
</organism>
<evidence type="ECO:0000313" key="1">
    <source>
        <dbReference type="EMBL" id="QUN33520.1"/>
    </source>
</evidence>
<sequence length="130" mass="15460">MQNKLDQLFIRLAKLFTTIEEKGLIQVRLIEEKDIIDKFYNKSVSMVLDGRIPEHIDLILSFELAKSIRDNLDDETIKCLILIKKLIEPIRNLEYYNIIEFAKVWASTEVYHEINDKVLQRYVQKDFENA</sequence>
<reference evidence="1" key="1">
    <citation type="submission" date="2021-04" db="EMBL/GenBank/DDBJ databases">
        <title>Complete genome sequence of the type strain Clostridium beijerinckii NRRL B-598.</title>
        <authorList>
            <person name="Sedlar K."/>
            <person name="Branska B."/>
            <person name="Bezdicek M."/>
            <person name="Nykrynova M."/>
            <person name="Lengerova M."/>
            <person name="Skutkova H."/>
            <person name="Patakova P."/>
        </authorList>
    </citation>
    <scope>NUCLEOTIDE SEQUENCE</scope>
    <source>
        <strain evidence="1">DSM 791</strain>
    </source>
</reference>
<dbReference type="GeneID" id="66346114"/>
<evidence type="ECO:0000313" key="2">
    <source>
        <dbReference type="Proteomes" id="UP000679373"/>
    </source>
</evidence>
<keyword evidence="2" id="KW-1185">Reference proteome</keyword>
<evidence type="ECO:0008006" key="3">
    <source>
        <dbReference type="Google" id="ProtNLM"/>
    </source>
</evidence>
<proteinExistence type="predicted"/>
<accession>A0AB74VAP1</accession>
<dbReference type="AlphaFoldDB" id="A0AB74VAP1"/>
<dbReference type="EMBL" id="CP073653">
    <property type="protein sequence ID" value="QUN33520.1"/>
    <property type="molecule type" value="Genomic_DNA"/>
</dbReference>
<gene>
    <name evidence="1" type="ORF">KEC93_16285</name>
</gene>